<gene>
    <name evidence="1" type="ORF">HUJ06_021844</name>
</gene>
<accession>A0A822XME3</accession>
<keyword evidence="2" id="KW-1185">Reference proteome</keyword>
<dbReference type="Proteomes" id="UP000607653">
    <property type="component" value="Unassembled WGS sequence"/>
</dbReference>
<comment type="caution">
    <text evidence="1">The sequence shown here is derived from an EMBL/GenBank/DDBJ whole genome shotgun (WGS) entry which is preliminary data.</text>
</comment>
<name>A0A822XME3_NELNU</name>
<evidence type="ECO:0000313" key="2">
    <source>
        <dbReference type="Proteomes" id="UP000607653"/>
    </source>
</evidence>
<dbReference type="EMBL" id="DUZY01000001">
    <property type="protein sequence ID" value="DAD20381.1"/>
    <property type="molecule type" value="Genomic_DNA"/>
</dbReference>
<reference evidence="1 2" key="1">
    <citation type="journal article" date="2020" name="Mol. Biol. Evol.">
        <title>Distinct Expression and Methylation Patterns for Genes with Different Fates following a Single Whole-Genome Duplication in Flowering Plants.</title>
        <authorList>
            <person name="Shi T."/>
            <person name="Rahmani R.S."/>
            <person name="Gugger P.F."/>
            <person name="Wang M."/>
            <person name="Li H."/>
            <person name="Zhang Y."/>
            <person name="Li Z."/>
            <person name="Wang Q."/>
            <person name="Van de Peer Y."/>
            <person name="Marchal K."/>
            <person name="Chen J."/>
        </authorList>
    </citation>
    <scope>NUCLEOTIDE SEQUENCE [LARGE SCALE GENOMIC DNA]</scope>
    <source>
        <tissue evidence="1">Leaf</tissue>
    </source>
</reference>
<proteinExistence type="predicted"/>
<dbReference type="AlphaFoldDB" id="A0A822XME3"/>
<organism evidence="1 2">
    <name type="scientific">Nelumbo nucifera</name>
    <name type="common">Sacred lotus</name>
    <dbReference type="NCBI Taxonomy" id="4432"/>
    <lineage>
        <taxon>Eukaryota</taxon>
        <taxon>Viridiplantae</taxon>
        <taxon>Streptophyta</taxon>
        <taxon>Embryophyta</taxon>
        <taxon>Tracheophyta</taxon>
        <taxon>Spermatophyta</taxon>
        <taxon>Magnoliopsida</taxon>
        <taxon>Proteales</taxon>
        <taxon>Nelumbonaceae</taxon>
        <taxon>Nelumbo</taxon>
    </lineage>
</organism>
<protein>
    <submittedName>
        <fullName evidence="1">Uncharacterized protein</fullName>
    </submittedName>
</protein>
<evidence type="ECO:0000313" key="1">
    <source>
        <dbReference type="EMBL" id="DAD20381.1"/>
    </source>
</evidence>
<sequence>MKLYLNEEHSLINKWASKWKQKKFHQTRTVADEEQLLENGNYY</sequence>